<dbReference type="GO" id="GO:0009234">
    <property type="term" value="P:menaquinone biosynthetic process"/>
    <property type="evidence" value="ECO:0007669"/>
    <property type="project" value="UniProtKB-UniRule"/>
</dbReference>
<dbReference type="OrthoDB" id="5342129at2"/>
<keyword evidence="2 3" id="KW-0456">Lyase</keyword>
<dbReference type="AlphaFoldDB" id="Q2LX92"/>
<dbReference type="Gene3D" id="3.40.50.1820">
    <property type="entry name" value="alpha/beta hydrolase"/>
    <property type="match status" value="1"/>
</dbReference>
<organism evidence="5 6">
    <name type="scientific">Syntrophus aciditrophicus (strain SB)</name>
    <dbReference type="NCBI Taxonomy" id="56780"/>
    <lineage>
        <taxon>Bacteria</taxon>
        <taxon>Pseudomonadati</taxon>
        <taxon>Thermodesulfobacteriota</taxon>
        <taxon>Syntrophia</taxon>
        <taxon>Syntrophales</taxon>
        <taxon>Syntrophaceae</taxon>
        <taxon>Syntrophus</taxon>
    </lineage>
</organism>
<dbReference type="STRING" id="56780.SYN_02621"/>
<dbReference type="PANTHER" id="PTHR42916">
    <property type="entry name" value="2-SUCCINYL-5-ENOLPYRUVYL-6-HYDROXY-3-CYCLOHEXENE-1-CARBOXYLATE SYNTHASE"/>
    <property type="match status" value="1"/>
</dbReference>
<comment type="pathway">
    <text evidence="3">Quinol/quinone metabolism; 1,4-dihydroxy-2-naphthoate biosynthesis; 1,4-dihydroxy-2-naphthoate from chorismate: step 3/7.</text>
</comment>
<dbReference type="PRINTS" id="PR00111">
    <property type="entry name" value="ABHYDROLASE"/>
</dbReference>
<name>Q2LX92_SYNAS</name>
<comment type="subunit">
    <text evidence="3">Monomer.</text>
</comment>
<comment type="catalytic activity">
    <reaction evidence="3">
        <text>5-enolpyruvoyl-6-hydroxy-2-succinyl-cyclohex-3-ene-1-carboxylate = (1R,6R)-6-hydroxy-2-succinyl-cyclohexa-2,4-diene-1-carboxylate + pyruvate</text>
        <dbReference type="Rhea" id="RHEA:25597"/>
        <dbReference type="ChEBI" id="CHEBI:15361"/>
        <dbReference type="ChEBI" id="CHEBI:58689"/>
        <dbReference type="ChEBI" id="CHEBI:58818"/>
        <dbReference type="EC" id="4.2.99.20"/>
    </reaction>
</comment>
<evidence type="ECO:0000256" key="1">
    <source>
        <dbReference type="ARBA" id="ARBA00022428"/>
    </source>
</evidence>
<dbReference type="Pfam" id="PF00561">
    <property type="entry name" value="Abhydrolase_1"/>
    <property type="match status" value="1"/>
</dbReference>
<dbReference type="InParanoid" id="Q2LX92"/>
<protein>
    <recommendedName>
        <fullName evidence="3">Putative 2-succinyl-6-hydroxy-2,4-cyclohexadiene-1-carboxylate synthase</fullName>
        <shortName evidence="3">SHCHC synthase</shortName>
        <ecNumber evidence="3">4.2.99.20</ecNumber>
    </recommendedName>
</protein>
<evidence type="ECO:0000313" key="5">
    <source>
        <dbReference type="EMBL" id="ABC78703.1"/>
    </source>
</evidence>
<sequence length="283" mass="31616">MTATVLSCEEFGSPDRGVFIFLHGFMGNGRSLQALAAALGGTHRCIAFDLPGHGRSLLRCSDSLKALKTFEDAASLILRDLDTLGINRFSLYGYSMGGRVAQNVALLAPERIERLVLESASFGIADPEERLWRYFRDSILLADVRTDKDLAAFLEGWHRLPLFCTLQGTPVLQRILREKRDNDVEELRLALKILSVGNHPSFAERLTGQPFPLFYFCGERDEAYAGAAETMKKKIPAMRLTVFRGASHDIHSQFPERIIRALQRLLEDESGEENAEAVSISEE</sequence>
<dbReference type="KEGG" id="sat:SYN_02621"/>
<dbReference type="InterPro" id="IPR000073">
    <property type="entry name" value="AB_hydrolase_1"/>
</dbReference>
<dbReference type="SUPFAM" id="SSF53474">
    <property type="entry name" value="alpha/beta-Hydrolases"/>
    <property type="match status" value="1"/>
</dbReference>
<gene>
    <name evidence="3" type="primary">menH</name>
    <name evidence="5" type="ORF">SYN_02621</name>
</gene>
<dbReference type="GO" id="GO:0016787">
    <property type="term" value="F:hydrolase activity"/>
    <property type="evidence" value="ECO:0007669"/>
    <property type="project" value="UniProtKB-KW"/>
</dbReference>
<comment type="function">
    <text evidence="3">Catalyzes a proton abstraction reaction that results in 2,5-elimination of pyruvate from 2-succinyl-5-enolpyruvyl-6-hydroxy-3-cyclohexene-1-carboxylate (SEPHCHC) and the formation of 2-succinyl-6-hydroxy-2,4-cyclohexadiene-1-carboxylate (SHCHC).</text>
</comment>
<dbReference type="HOGENOM" id="CLU_020336_50_4_7"/>
<feature type="domain" description="AB hydrolase-1" evidence="4">
    <location>
        <begin position="18"/>
        <end position="252"/>
    </location>
</feature>
<proteinExistence type="inferred from homology"/>
<keyword evidence="5" id="KW-0378">Hydrolase</keyword>
<evidence type="ECO:0000259" key="4">
    <source>
        <dbReference type="Pfam" id="PF00561"/>
    </source>
</evidence>
<dbReference type="GO" id="GO:0070205">
    <property type="term" value="F:2-succinyl-6-hydroxy-2,4-cyclohexadiene-1-carboxylate synthase activity"/>
    <property type="evidence" value="ECO:0007669"/>
    <property type="project" value="UniProtKB-UniRule"/>
</dbReference>
<dbReference type="RefSeq" id="WP_011418720.1">
    <property type="nucleotide sequence ID" value="NC_007759.1"/>
</dbReference>
<comment type="similarity">
    <text evidence="3">Belongs to the AB hydrolase superfamily. MenH family.</text>
</comment>
<dbReference type="UniPathway" id="UPA00079"/>
<evidence type="ECO:0000256" key="2">
    <source>
        <dbReference type="ARBA" id="ARBA00023239"/>
    </source>
</evidence>
<comment type="pathway">
    <text evidence="3">Quinol/quinone metabolism; menaquinone biosynthesis.</text>
</comment>
<accession>Q2LX92</accession>
<dbReference type="NCBIfam" id="TIGR03695">
    <property type="entry name" value="menH_SHCHC"/>
    <property type="match status" value="1"/>
</dbReference>
<reference evidence="5 6" key="1">
    <citation type="journal article" date="2007" name="Proc. Natl. Acad. Sci. U.S.A.">
        <title>The genome of Syntrophus aciditrophicus: life at the thermodynamic limit of microbial growth.</title>
        <authorList>
            <person name="McInerney M.J."/>
            <person name="Rohlin L."/>
            <person name="Mouttaki H."/>
            <person name="Kim U."/>
            <person name="Krupp R.S."/>
            <person name="Rios-Hernandez L."/>
            <person name="Sieber J."/>
            <person name="Struchtemeyer C.G."/>
            <person name="Bhattacharyya A."/>
            <person name="Campbell J.W."/>
            <person name="Gunsalus R.P."/>
        </authorList>
    </citation>
    <scope>NUCLEOTIDE SEQUENCE [LARGE SCALE GENOMIC DNA]</scope>
    <source>
        <strain evidence="5 6">SB</strain>
    </source>
</reference>
<evidence type="ECO:0000313" key="6">
    <source>
        <dbReference type="Proteomes" id="UP000001933"/>
    </source>
</evidence>
<dbReference type="UniPathway" id="UPA01057">
    <property type="reaction ID" value="UER00900"/>
</dbReference>
<dbReference type="FunCoup" id="Q2LX92">
    <property type="interactions" value="91"/>
</dbReference>
<dbReference type="InterPro" id="IPR029058">
    <property type="entry name" value="AB_hydrolase_fold"/>
</dbReference>
<dbReference type="eggNOG" id="COG2267">
    <property type="taxonomic scope" value="Bacteria"/>
</dbReference>
<keyword evidence="6" id="KW-1185">Reference proteome</keyword>
<dbReference type="InterPro" id="IPR022485">
    <property type="entry name" value="SHCHC_synthase_MenH"/>
</dbReference>
<dbReference type="ESTHER" id="synas-q2lx92">
    <property type="family name" value="MenH_SHCHC"/>
</dbReference>
<keyword evidence="1 3" id="KW-0474">Menaquinone biosynthesis</keyword>
<dbReference type="EMBL" id="CP000252">
    <property type="protein sequence ID" value="ABC78703.1"/>
    <property type="molecule type" value="Genomic_DNA"/>
</dbReference>
<dbReference type="PANTHER" id="PTHR42916:SF1">
    <property type="entry name" value="PROTEIN PHYLLO, CHLOROPLASTIC"/>
    <property type="match status" value="1"/>
</dbReference>
<dbReference type="Proteomes" id="UP000001933">
    <property type="component" value="Chromosome"/>
</dbReference>
<evidence type="ECO:0000256" key="3">
    <source>
        <dbReference type="HAMAP-Rule" id="MF_01660"/>
    </source>
</evidence>
<dbReference type="EC" id="4.2.99.20" evidence="3"/>
<dbReference type="HAMAP" id="MF_01660">
    <property type="entry name" value="MenH"/>
    <property type="match status" value="1"/>
</dbReference>